<dbReference type="AlphaFoldDB" id="A0A7T3FX34"/>
<dbReference type="InterPro" id="IPR001915">
    <property type="entry name" value="Peptidase_M48"/>
</dbReference>
<dbReference type="KEGG" id="hlt:I7X12_16045"/>
<dbReference type="Gene3D" id="3.30.2010.10">
    <property type="entry name" value="Metalloproteases ('zincins'), catalytic domain"/>
    <property type="match status" value="1"/>
</dbReference>
<name>A0A7T3FX34_9EURY</name>
<evidence type="ECO:0000259" key="12">
    <source>
        <dbReference type="Pfam" id="PF01435"/>
    </source>
</evidence>
<evidence type="ECO:0000256" key="1">
    <source>
        <dbReference type="ARBA" id="ARBA00022475"/>
    </source>
</evidence>
<dbReference type="InterPro" id="IPR050083">
    <property type="entry name" value="HtpX_protease"/>
</dbReference>
<keyword evidence="2 10" id="KW-0645">Protease</keyword>
<dbReference type="OrthoDB" id="28389at2157"/>
<keyword evidence="5 10" id="KW-0378">Hydrolase</keyword>
<sequence>MSLRNDRGLVVRMAAALAVVVVANALFVGVVVTLAAPWLGTAVRGAASAAGVSGSVAALWWLPLAAALVALSVWAQLRYVRRETLAAVDAEPAHPETYPGLDRRLTRLATQTAVPTPDCYVVDSETPNSFALDGAGSPTVVVSTGLLATLDADHLDAVLAHELAHLQHRDATVMTLASFLPALTGDRYSFLDHFGPWARSRVVWAAALAALYAVGAVATGTSPFDLGYALGFAGGVVAAVVLGGVALGAFAVAATVAARRLSRYREFAADRAAGRLSGDPAALADALATLDDETAEAPTTDKRLAYDEVRGLCLLPAGFGTEAPDPDEFHVETRSHPPTDERVARLRDLIDRQ</sequence>
<organism evidence="13 14">
    <name type="scientific">Halosimplex litoreum</name>
    <dbReference type="NCBI Taxonomy" id="1198301"/>
    <lineage>
        <taxon>Archaea</taxon>
        <taxon>Methanobacteriati</taxon>
        <taxon>Methanobacteriota</taxon>
        <taxon>Stenosarchaea group</taxon>
        <taxon>Halobacteria</taxon>
        <taxon>Halobacteriales</taxon>
        <taxon>Haloarculaceae</taxon>
        <taxon>Halosimplex</taxon>
    </lineage>
</organism>
<evidence type="ECO:0000313" key="13">
    <source>
        <dbReference type="EMBL" id="QPV62236.1"/>
    </source>
</evidence>
<evidence type="ECO:0000256" key="4">
    <source>
        <dbReference type="ARBA" id="ARBA00022723"/>
    </source>
</evidence>
<accession>A0A7T3FX34</accession>
<evidence type="ECO:0000256" key="2">
    <source>
        <dbReference type="ARBA" id="ARBA00022670"/>
    </source>
</evidence>
<reference evidence="13 14" key="1">
    <citation type="submission" date="2020-12" db="EMBL/GenBank/DDBJ databases">
        <title>Halosimplex halophilum sp. nov. and Halosimplex salinum sp. nov., two new members of the genus Halosimplex.</title>
        <authorList>
            <person name="Cui H.L."/>
        </authorList>
    </citation>
    <scope>NUCLEOTIDE SEQUENCE [LARGE SCALE GENOMIC DNA]</scope>
    <source>
        <strain evidence="13 14">YGH94</strain>
    </source>
</reference>
<feature type="transmembrane region" description="Helical" evidence="11">
    <location>
        <begin position="228"/>
        <end position="257"/>
    </location>
</feature>
<evidence type="ECO:0000256" key="7">
    <source>
        <dbReference type="ARBA" id="ARBA00022989"/>
    </source>
</evidence>
<evidence type="ECO:0000256" key="8">
    <source>
        <dbReference type="ARBA" id="ARBA00023049"/>
    </source>
</evidence>
<keyword evidence="4" id="KW-0479">Metal-binding</keyword>
<protein>
    <submittedName>
        <fullName evidence="13">M48 family metalloprotease</fullName>
    </submittedName>
</protein>
<evidence type="ECO:0000256" key="10">
    <source>
        <dbReference type="RuleBase" id="RU003983"/>
    </source>
</evidence>
<dbReference type="PANTHER" id="PTHR43221">
    <property type="entry name" value="PROTEASE HTPX"/>
    <property type="match status" value="1"/>
</dbReference>
<dbReference type="GeneID" id="60590036"/>
<evidence type="ECO:0000256" key="5">
    <source>
        <dbReference type="ARBA" id="ARBA00022801"/>
    </source>
</evidence>
<proteinExistence type="inferred from homology"/>
<evidence type="ECO:0000256" key="6">
    <source>
        <dbReference type="ARBA" id="ARBA00022833"/>
    </source>
</evidence>
<dbReference type="EMBL" id="CP065856">
    <property type="protein sequence ID" value="QPV62236.1"/>
    <property type="molecule type" value="Genomic_DNA"/>
</dbReference>
<evidence type="ECO:0000256" key="9">
    <source>
        <dbReference type="ARBA" id="ARBA00023136"/>
    </source>
</evidence>
<keyword evidence="8 10" id="KW-0482">Metalloprotease</keyword>
<keyword evidence="9 11" id="KW-0472">Membrane</keyword>
<dbReference type="RefSeq" id="WP_198061048.1">
    <property type="nucleotide sequence ID" value="NZ_CP065856.1"/>
</dbReference>
<keyword evidence="6 10" id="KW-0862">Zinc</keyword>
<comment type="cofactor">
    <cofactor evidence="10">
        <name>Zn(2+)</name>
        <dbReference type="ChEBI" id="CHEBI:29105"/>
    </cofactor>
    <text evidence="10">Binds 1 zinc ion per subunit.</text>
</comment>
<feature type="transmembrane region" description="Helical" evidence="11">
    <location>
        <begin position="202"/>
        <end position="222"/>
    </location>
</feature>
<dbReference type="GO" id="GO:0046872">
    <property type="term" value="F:metal ion binding"/>
    <property type="evidence" value="ECO:0007669"/>
    <property type="project" value="UniProtKB-KW"/>
</dbReference>
<keyword evidence="7 11" id="KW-1133">Transmembrane helix</keyword>
<dbReference type="GO" id="GO:0004222">
    <property type="term" value="F:metalloendopeptidase activity"/>
    <property type="evidence" value="ECO:0007669"/>
    <property type="project" value="InterPro"/>
</dbReference>
<dbReference type="PANTHER" id="PTHR43221:SF2">
    <property type="entry name" value="PROTEASE HTPX HOMOLOG"/>
    <property type="match status" value="1"/>
</dbReference>
<feature type="domain" description="Peptidase M48" evidence="12">
    <location>
        <begin position="100"/>
        <end position="348"/>
    </location>
</feature>
<dbReference type="Proteomes" id="UP000595001">
    <property type="component" value="Chromosome"/>
</dbReference>
<keyword evidence="14" id="KW-1185">Reference proteome</keyword>
<dbReference type="GO" id="GO:0006508">
    <property type="term" value="P:proteolysis"/>
    <property type="evidence" value="ECO:0007669"/>
    <property type="project" value="UniProtKB-KW"/>
</dbReference>
<comment type="similarity">
    <text evidence="10">Belongs to the peptidase M48 family.</text>
</comment>
<feature type="transmembrane region" description="Helical" evidence="11">
    <location>
        <begin position="58"/>
        <end position="77"/>
    </location>
</feature>
<dbReference type="Pfam" id="PF01435">
    <property type="entry name" value="Peptidase_M48"/>
    <property type="match status" value="1"/>
</dbReference>
<evidence type="ECO:0000313" key="14">
    <source>
        <dbReference type="Proteomes" id="UP000595001"/>
    </source>
</evidence>
<keyword evidence="1" id="KW-1003">Cell membrane</keyword>
<gene>
    <name evidence="13" type="ORF">I7X12_16045</name>
</gene>
<evidence type="ECO:0000256" key="3">
    <source>
        <dbReference type="ARBA" id="ARBA00022692"/>
    </source>
</evidence>
<keyword evidence="3 11" id="KW-0812">Transmembrane</keyword>
<feature type="transmembrane region" description="Helical" evidence="11">
    <location>
        <begin position="12"/>
        <end position="38"/>
    </location>
</feature>
<evidence type="ECO:0000256" key="11">
    <source>
        <dbReference type="SAM" id="Phobius"/>
    </source>
</evidence>